<evidence type="ECO:0000313" key="1">
    <source>
        <dbReference type="EMBL" id="ELZ54041.1"/>
    </source>
</evidence>
<keyword evidence="1" id="KW-0966">Cell projection</keyword>
<dbReference type="AlphaFoldDB" id="M0F1W8"/>
<sequence>MVPLVLRTETREDTFNTLPPNAPHMADFDVHDHRHELKQLRDAGATSLWENREEMACPVCDDVFSRLFVTEQTGTTFPENDGARFCLLRDDDAVFLFRH</sequence>
<accession>M0F1W8</accession>
<dbReference type="PATRIC" id="fig|1227481.4.peg.2438"/>
<dbReference type="Pfam" id="PF24110">
    <property type="entry name" value="DUF7385"/>
    <property type="match status" value="1"/>
</dbReference>
<proteinExistence type="predicted"/>
<protein>
    <submittedName>
        <fullName evidence="1">Flagella cluster protein</fullName>
    </submittedName>
</protein>
<dbReference type="Proteomes" id="UP000011689">
    <property type="component" value="Unassembled WGS sequence"/>
</dbReference>
<gene>
    <name evidence="1" type="ORF">C467_12337</name>
</gene>
<keyword evidence="1" id="KW-0969">Cilium</keyword>
<name>M0F1W8_9EURY</name>
<reference evidence="1 2" key="1">
    <citation type="journal article" date="2014" name="PLoS Genet.">
        <title>Phylogenetically driven sequencing of extremely halophilic archaea reveals strategies for static and dynamic osmo-response.</title>
        <authorList>
            <person name="Becker E.A."/>
            <person name="Seitzer P.M."/>
            <person name="Tritt A."/>
            <person name="Larsen D."/>
            <person name="Krusor M."/>
            <person name="Yao A.I."/>
            <person name="Wu D."/>
            <person name="Madern D."/>
            <person name="Eisen J.A."/>
            <person name="Darling A.E."/>
            <person name="Facciotti M.T."/>
        </authorList>
    </citation>
    <scope>NUCLEOTIDE SEQUENCE [LARGE SCALE GENOMIC DNA]</scope>
    <source>
        <strain evidence="1 2">ATCC 700873</strain>
    </source>
</reference>
<keyword evidence="2" id="KW-1185">Reference proteome</keyword>
<dbReference type="EMBL" id="AOJO01000056">
    <property type="protein sequence ID" value="ELZ54041.1"/>
    <property type="molecule type" value="Genomic_DNA"/>
</dbReference>
<dbReference type="InterPro" id="IPR055809">
    <property type="entry name" value="DUF7385"/>
</dbReference>
<comment type="caution">
    <text evidence="1">The sequence shown here is derived from an EMBL/GenBank/DDBJ whole genome shotgun (WGS) entry which is preliminary data.</text>
</comment>
<dbReference type="STRING" id="1227481.C467_12337"/>
<evidence type="ECO:0000313" key="2">
    <source>
        <dbReference type="Proteomes" id="UP000011689"/>
    </source>
</evidence>
<keyword evidence="1" id="KW-0282">Flagellum</keyword>
<organism evidence="1 2">
    <name type="scientific">Halorubrum hochstenium ATCC 700873</name>
    <dbReference type="NCBI Taxonomy" id="1227481"/>
    <lineage>
        <taxon>Archaea</taxon>
        <taxon>Methanobacteriati</taxon>
        <taxon>Methanobacteriota</taxon>
        <taxon>Stenosarchaea group</taxon>
        <taxon>Halobacteria</taxon>
        <taxon>Halobacteriales</taxon>
        <taxon>Haloferacaceae</taxon>
        <taxon>Halorubrum</taxon>
    </lineage>
</organism>